<dbReference type="HOGENOM" id="CLU_029538_6_0_11"/>
<keyword evidence="2" id="KW-1185">Reference proteome</keyword>
<protein>
    <submittedName>
        <fullName evidence="1">Secretory lipase</fullName>
    </submittedName>
</protein>
<reference evidence="1 2" key="1">
    <citation type="submission" date="2014-08" db="EMBL/GenBank/DDBJ databases">
        <title>Complete genome sequence of Corynebacterium imitans DSM 44264, isolated from a five-month-old boy with suspected pharyngeal diphtheria.</title>
        <authorList>
            <person name="Mollmann S."/>
            <person name="Albersmeier A."/>
            <person name="Ruckert C."/>
            <person name="Tauch A."/>
        </authorList>
    </citation>
    <scope>NUCLEOTIDE SEQUENCE [LARGE SCALE GENOMIC DNA]</scope>
    <source>
        <strain evidence="1 2">DSM 44264</strain>
    </source>
</reference>
<dbReference type="InterPro" id="IPR029058">
    <property type="entry name" value="AB_hydrolase_fold"/>
</dbReference>
<dbReference type="InterPro" id="IPR005152">
    <property type="entry name" value="Lipase_secreted"/>
</dbReference>
<sequence length="411" mass="43783">MASDAALAKVGKHSAALRAALGLAVDAVRGARLTEPEHTDAAWVIGRSPGTLLKAREIKAVGLTRRLNPAQAFSIDYVTTDAAGRTLTATGAVFFSRTPWGGAGPRPTIAFAPSTQGVAARCDPSYSCTIGLAPRFAPLDLIAAYEQPAIALMLARGANVVLTDYPRDPADRVQLYCDHTAAAQSLIDATRAASHLPLDTNVLGLWGFSQGGGAVGAWLERPEYAPELQPLAAVCGAPPAALIPMLDHVDGALPSIVILYAVAGLVAHHPRVAEELVPHLSPAGAAAIVENAQVCAVGAALRRPWAHTTAWTREGIGMAELLDALPHTAEVLERQALGSRRPVRIPLRLWASLHDDIVPYPLVHDLAEQWGVGLQTRRLPRLPGRTGLNHYGPYFQHLTRDVEWLLRQLGR</sequence>
<dbReference type="GO" id="GO:0016042">
    <property type="term" value="P:lipid catabolic process"/>
    <property type="evidence" value="ECO:0007669"/>
    <property type="project" value="InterPro"/>
</dbReference>
<dbReference type="Gene3D" id="3.40.50.1820">
    <property type="entry name" value="alpha/beta hydrolase"/>
    <property type="match status" value="1"/>
</dbReference>
<dbReference type="PANTHER" id="PTHR34853:SF1">
    <property type="entry name" value="LIPASE 5"/>
    <property type="match status" value="1"/>
</dbReference>
<accession>A0A076NJH0</accession>
<dbReference type="Proteomes" id="UP000028780">
    <property type="component" value="Chromosome"/>
</dbReference>
<organism evidence="1 2">
    <name type="scientific">Corynebacterium imitans</name>
    <dbReference type="NCBI Taxonomy" id="156978"/>
    <lineage>
        <taxon>Bacteria</taxon>
        <taxon>Bacillati</taxon>
        <taxon>Actinomycetota</taxon>
        <taxon>Actinomycetes</taxon>
        <taxon>Mycobacteriales</taxon>
        <taxon>Corynebacteriaceae</taxon>
        <taxon>Corynebacterium</taxon>
    </lineage>
</organism>
<dbReference type="STRING" id="156978.CIMIT_06290"/>
<dbReference type="Gene3D" id="1.10.260.130">
    <property type="match status" value="1"/>
</dbReference>
<gene>
    <name evidence="1" type="ORF">CIMIT_06290</name>
</gene>
<dbReference type="KEGG" id="cii:CIMIT_06290"/>
<dbReference type="Pfam" id="PF03583">
    <property type="entry name" value="LIP"/>
    <property type="match status" value="1"/>
</dbReference>
<name>A0A076NJH0_9CORY</name>
<proteinExistence type="predicted"/>
<evidence type="ECO:0000313" key="1">
    <source>
        <dbReference type="EMBL" id="AIJ33553.1"/>
    </source>
</evidence>
<evidence type="ECO:0000313" key="2">
    <source>
        <dbReference type="Proteomes" id="UP000028780"/>
    </source>
</evidence>
<dbReference type="SUPFAM" id="SSF53474">
    <property type="entry name" value="alpha/beta-Hydrolases"/>
    <property type="match status" value="1"/>
</dbReference>
<dbReference type="AlphaFoldDB" id="A0A076NJH0"/>
<dbReference type="EMBL" id="CP009211">
    <property type="protein sequence ID" value="AIJ33553.1"/>
    <property type="molecule type" value="Genomic_DNA"/>
</dbReference>
<dbReference type="PANTHER" id="PTHR34853">
    <property type="match status" value="1"/>
</dbReference>
<dbReference type="eggNOG" id="COG1073">
    <property type="taxonomic scope" value="Bacteria"/>
</dbReference>
<dbReference type="GO" id="GO:0004806">
    <property type="term" value="F:triacylglycerol lipase activity"/>
    <property type="evidence" value="ECO:0007669"/>
    <property type="project" value="InterPro"/>
</dbReference>